<sequence length="130" mass="14972">MAGRRRVQVRRIYDDPRVSDGTRVLVDRLWPRGVSKVRAQLAEWCKDIAPSRELREWYHHDPALFREFMNRYCVELRHPVPAAAFAHLRELAARHTLTLLTATKDPDISEAAVLCHLLTDAEPGSCTTKE</sequence>
<protein>
    <recommendedName>
        <fullName evidence="3">MarR family transcriptional regulator</fullName>
    </recommendedName>
</protein>
<dbReference type="AlphaFoldDB" id="A0A7I9WFP4"/>
<dbReference type="PANTHER" id="PTHR36849">
    <property type="entry name" value="CYTOPLASMIC PROTEIN-RELATED"/>
    <property type="match status" value="1"/>
</dbReference>
<evidence type="ECO:0000313" key="1">
    <source>
        <dbReference type="EMBL" id="GFG56552.1"/>
    </source>
</evidence>
<dbReference type="EMBL" id="BLKT01000003">
    <property type="protein sequence ID" value="GFG56552.1"/>
    <property type="molecule type" value="Genomic_DNA"/>
</dbReference>
<dbReference type="Proteomes" id="UP000465241">
    <property type="component" value="Unassembled WGS sequence"/>
</dbReference>
<dbReference type="Pfam" id="PF22752">
    <property type="entry name" value="DUF488-N3i"/>
    <property type="match status" value="1"/>
</dbReference>
<evidence type="ECO:0000313" key="2">
    <source>
        <dbReference type="Proteomes" id="UP000465241"/>
    </source>
</evidence>
<dbReference type="RefSeq" id="WP_193488137.1">
    <property type="nucleotide sequence ID" value="NZ_BAAAMC010000028.1"/>
</dbReference>
<evidence type="ECO:0008006" key="3">
    <source>
        <dbReference type="Google" id="ProtNLM"/>
    </source>
</evidence>
<name>A0A7I9WFP4_9MYCO</name>
<keyword evidence="2" id="KW-1185">Reference proteome</keyword>
<gene>
    <name evidence="1" type="ORF">MMUR_06880</name>
</gene>
<dbReference type="PANTHER" id="PTHR36849:SF1">
    <property type="entry name" value="CYTOPLASMIC PROTEIN"/>
    <property type="match status" value="1"/>
</dbReference>
<dbReference type="InterPro" id="IPR052552">
    <property type="entry name" value="YeaO-like"/>
</dbReference>
<proteinExistence type="predicted"/>
<comment type="caution">
    <text evidence="1">The sequence shown here is derived from an EMBL/GenBank/DDBJ whole genome shotgun (WGS) entry which is preliminary data.</text>
</comment>
<organism evidence="1 2">
    <name type="scientific">Mycolicibacterium murale</name>
    <dbReference type="NCBI Taxonomy" id="182220"/>
    <lineage>
        <taxon>Bacteria</taxon>
        <taxon>Bacillati</taxon>
        <taxon>Actinomycetota</taxon>
        <taxon>Actinomycetes</taxon>
        <taxon>Mycobacteriales</taxon>
        <taxon>Mycobacteriaceae</taxon>
        <taxon>Mycolicibacterium</taxon>
    </lineage>
</organism>
<accession>A0A7I9WFP4</accession>
<reference evidence="1 2" key="1">
    <citation type="journal article" date="2019" name="Emerg. Microbes Infect.">
        <title>Comprehensive subspecies identification of 175 nontuberculous mycobacteria species based on 7547 genomic profiles.</title>
        <authorList>
            <person name="Matsumoto Y."/>
            <person name="Kinjo T."/>
            <person name="Motooka D."/>
            <person name="Nabeya D."/>
            <person name="Jung N."/>
            <person name="Uechi K."/>
            <person name="Horii T."/>
            <person name="Iida T."/>
            <person name="Fujita J."/>
            <person name="Nakamura S."/>
        </authorList>
    </citation>
    <scope>NUCLEOTIDE SEQUENCE [LARGE SCALE GENOMIC DNA]</scope>
    <source>
        <strain evidence="1 2">JCM 13392</strain>
    </source>
</reference>